<accession>A0A9D4H0M7</accession>
<keyword evidence="2" id="KW-1185">Reference proteome</keyword>
<reference evidence="1" key="2">
    <citation type="submission" date="2020-11" db="EMBL/GenBank/DDBJ databases">
        <authorList>
            <person name="McCartney M.A."/>
            <person name="Auch B."/>
            <person name="Kono T."/>
            <person name="Mallez S."/>
            <person name="Becker A."/>
            <person name="Gohl D.M."/>
            <person name="Silverstein K.A.T."/>
            <person name="Koren S."/>
            <person name="Bechman K.B."/>
            <person name="Herman A."/>
            <person name="Abrahante J.E."/>
            <person name="Garbe J."/>
        </authorList>
    </citation>
    <scope>NUCLEOTIDE SEQUENCE</scope>
    <source>
        <strain evidence="1">Duluth1</strain>
        <tissue evidence="1">Whole animal</tissue>
    </source>
</reference>
<gene>
    <name evidence="1" type="ORF">DPMN_127097</name>
</gene>
<name>A0A9D4H0M7_DREPO</name>
<evidence type="ECO:0000313" key="1">
    <source>
        <dbReference type="EMBL" id="KAH3825223.1"/>
    </source>
</evidence>
<evidence type="ECO:0000313" key="2">
    <source>
        <dbReference type="Proteomes" id="UP000828390"/>
    </source>
</evidence>
<organism evidence="1 2">
    <name type="scientific">Dreissena polymorpha</name>
    <name type="common">Zebra mussel</name>
    <name type="synonym">Mytilus polymorpha</name>
    <dbReference type="NCBI Taxonomy" id="45954"/>
    <lineage>
        <taxon>Eukaryota</taxon>
        <taxon>Metazoa</taxon>
        <taxon>Spiralia</taxon>
        <taxon>Lophotrochozoa</taxon>
        <taxon>Mollusca</taxon>
        <taxon>Bivalvia</taxon>
        <taxon>Autobranchia</taxon>
        <taxon>Heteroconchia</taxon>
        <taxon>Euheterodonta</taxon>
        <taxon>Imparidentia</taxon>
        <taxon>Neoheterodontei</taxon>
        <taxon>Myida</taxon>
        <taxon>Dreissenoidea</taxon>
        <taxon>Dreissenidae</taxon>
        <taxon>Dreissena</taxon>
    </lineage>
</organism>
<sequence>MIVIPLQNLFRLSGTTPMYGTSSKQSPSAVVTLGCNWDRSWKEPIHAKIDLMTYAGSTALDKSAKSCILLMIYRACYKVTPSFAVTYVFIVSLADRLASDQTVRLI</sequence>
<dbReference type="EMBL" id="JAIWYP010000005">
    <property type="protein sequence ID" value="KAH3825223.1"/>
    <property type="molecule type" value="Genomic_DNA"/>
</dbReference>
<reference evidence="1" key="1">
    <citation type="journal article" date="2019" name="bioRxiv">
        <title>The Genome of the Zebra Mussel, Dreissena polymorpha: A Resource for Invasive Species Research.</title>
        <authorList>
            <person name="McCartney M.A."/>
            <person name="Auch B."/>
            <person name="Kono T."/>
            <person name="Mallez S."/>
            <person name="Zhang Y."/>
            <person name="Obille A."/>
            <person name="Becker A."/>
            <person name="Abrahante J.E."/>
            <person name="Garbe J."/>
            <person name="Badalamenti J.P."/>
            <person name="Herman A."/>
            <person name="Mangelson H."/>
            <person name="Liachko I."/>
            <person name="Sullivan S."/>
            <person name="Sone E.D."/>
            <person name="Koren S."/>
            <person name="Silverstein K.A.T."/>
            <person name="Beckman K.B."/>
            <person name="Gohl D.M."/>
        </authorList>
    </citation>
    <scope>NUCLEOTIDE SEQUENCE</scope>
    <source>
        <strain evidence="1">Duluth1</strain>
        <tissue evidence="1">Whole animal</tissue>
    </source>
</reference>
<comment type="caution">
    <text evidence="1">The sequence shown here is derived from an EMBL/GenBank/DDBJ whole genome shotgun (WGS) entry which is preliminary data.</text>
</comment>
<dbReference type="AlphaFoldDB" id="A0A9D4H0M7"/>
<protein>
    <submittedName>
        <fullName evidence="1">Uncharacterized protein</fullName>
    </submittedName>
</protein>
<proteinExistence type="predicted"/>
<dbReference type="Proteomes" id="UP000828390">
    <property type="component" value="Unassembled WGS sequence"/>
</dbReference>